<organism evidence="2 3">
    <name type="scientific">Petrolisthes manimaculis</name>
    <dbReference type="NCBI Taxonomy" id="1843537"/>
    <lineage>
        <taxon>Eukaryota</taxon>
        <taxon>Metazoa</taxon>
        <taxon>Ecdysozoa</taxon>
        <taxon>Arthropoda</taxon>
        <taxon>Crustacea</taxon>
        <taxon>Multicrustacea</taxon>
        <taxon>Malacostraca</taxon>
        <taxon>Eumalacostraca</taxon>
        <taxon>Eucarida</taxon>
        <taxon>Decapoda</taxon>
        <taxon>Pleocyemata</taxon>
        <taxon>Anomura</taxon>
        <taxon>Galatheoidea</taxon>
        <taxon>Porcellanidae</taxon>
        <taxon>Petrolisthes</taxon>
    </lineage>
</organism>
<name>A0AAE1U7C2_9EUCA</name>
<sequence>MGVESKAPHLAVSRCTWLLTFSLYSSTYNTCTMDGWRCWLTLCSTIAGATRRGRWSKVDHKSIKPLHARELVQPPSFDLTSCHTTSTMKQSICLSVLMVLLLVSILEADGAKSGELLHPKIYNGQMKRAEILSISPQYFRVLNHHPYYPEARALMYKYFNSQYAQDPHYNINPYLQDYYDDTQSNYQFPYDPTGHGDPQFSFYQG</sequence>
<evidence type="ECO:0000313" key="3">
    <source>
        <dbReference type="Proteomes" id="UP001292094"/>
    </source>
</evidence>
<feature type="chain" id="PRO_5042199393" evidence="1">
    <location>
        <begin position="28"/>
        <end position="205"/>
    </location>
</feature>
<accession>A0AAE1U7C2</accession>
<dbReference type="EMBL" id="JAWZYT010001378">
    <property type="protein sequence ID" value="KAK4312782.1"/>
    <property type="molecule type" value="Genomic_DNA"/>
</dbReference>
<evidence type="ECO:0000313" key="2">
    <source>
        <dbReference type="EMBL" id="KAK4312782.1"/>
    </source>
</evidence>
<keyword evidence="1" id="KW-0732">Signal</keyword>
<feature type="signal peptide" evidence="1">
    <location>
        <begin position="1"/>
        <end position="27"/>
    </location>
</feature>
<gene>
    <name evidence="2" type="ORF">Pmani_015796</name>
</gene>
<keyword evidence="3" id="KW-1185">Reference proteome</keyword>
<proteinExistence type="predicted"/>
<comment type="caution">
    <text evidence="2">The sequence shown here is derived from an EMBL/GenBank/DDBJ whole genome shotgun (WGS) entry which is preliminary data.</text>
</comment>
<dbReference type="AlphaFoldDB" id="A0AAE1U7C2"/>
<dbReference type="Proteomes" id="UP001292094">
    <property type="component" value="Unassembled WGS sequence"/>
</dbReference>
<reference evidence="2" key="1">
    <citation type="submission" date="2023-11" db="EMBL/GenBank/DDBJ databases">
        <title>Genome assemblies of two species of porcelain crab, Petrolisthes cinctipes and Petrolisthes manimaculis (Anomura: Porcellanidae).</title>
        <authorList>
            <person name="Angst P."/>
        </authorList>
    </citation>
    <scope>NUCLEOTIDE SEQUENCE</scope>
    <source>
        <strain evidence="2">PB745_02</strain>
        <tissue evidence="2">Gill</tissue>
    </source>
</reference>
<protein>
    <submittedName>
        <fullName evidence="2">Uncharacterized protein</fullName>
    </submittedName>
</protein>
<evidence type="ECO:0000256" key="1">
    <source>
        <dbReference type="SAM" id="SignalP"/>
    </source>
</evidence>